<dbReference type="Pfam" id="PF14695">
    <property type="entry name" value="LINES_C"/>
    <property type="match status" value="1"/>
</dbReference>
<dbReference type="InterPro" id="IPR032794">
    <property type="entry name" value="LINES_N"/>
</dbReference>
<dbReference type="AlphaFoldDB" id="A0A9D3MML9"/>
<evidence type="ECO:0000256" key="1">
    <source>
        <dbReference type="SAM" id="MobiDB-lite"/>
    </source>
</evidence>
<feature type="domain" description="Protein Lines N-terminal" evidence="2">
    <location>
        <begin position="190"/>
        <end position="534"/>
    </location>
</feature>
<evidence type="ECO:0000259" key="2">
    <source>
        <dbReference type="Pfam" id="PF14694"/>
    </source>
</evidence>
<feature type="region of interest" description="Disordered" evidence="1">
    <location>
        <begin position="541"/>
        <end position="571"/>
    </location>
</feature>
<keyword evidence="5" id="KW-1185">Reference proteome</keyword>
<name>A0A9D3MML9_ANGAN</name>
<sequence>MEHIFLVLQEVDSGLLLGTALGYDSHELASIICAGICEHSSGSSQNAQSSCMGDERSRPQTLPTLSSPFILMDEHKHEEKQKETLCFALSILERMSSKLLSPNPTVDCSVYYKDILRTSLEDMNLMSKLVSLFSIQDALLSHLAVKCVSSVVLFQLLESNTFNSIWQQKCFQTFQRGCPCNEMDSCLWSLTTVVKGVMKGLYKCKREILDKLLVAFDPVLPDLYTGLLSCGGPDSDIAACQIDSCNLETIHMAFVDLLEVLTAARVRLHICSMSQRLLYQRASVFLHLVDSPALYAVKKKVLLLLKRVLLEKAGDELCIGEVQPSAQVDGQMTPDLWALADSVLRSASTGWVQRISVSGKASLFGGTSASGPGSREGPDFVMLRAVSLVLLKSLEYKVQQVSKQGSLCPVDIQSYLCPLMVFLSQHLPQSRQLCHSCAWVSLVFGDQDDDMIEAAMTLMLLYLYQKRVNATSDEDACSTGYNPHCLFIYLLKSVAFDHSVLLDFLISTETCFLEYFVKYLKFLRENWEGFRRSCLYTQGSDTLEQKSGSSGQESTMGSKLPANHANPQFNRSPASGATKSMFCPLVDYGSSDESGAEEPSVSDGPLGRPQDEGPELNCAAAGGRSLCLPEHAAEKAGDDHLTPDSMCEKTVMCLQELRKVVVRLQKRNLFPYKPASLLRLLMQIETKSGFGDGSQC</sequence>
<evidence type="ECO:0000259" key="3">
    <source>
        <dbReference type="Pfam" id="PF14695"/>
    </source>
</evidence>
<feature type="region of interest" description="Disordered" evidence="1">
    <location>
        <begin position="590"/>
        <end position="615"/>
    </location>
</feature>
<reference evidence="4" key="1">
    <citation type="submission" date="2021-01" db="EMBL/GenBank/DDBJ databases">
        <title>A chromosome-scale assembly of European eel, Anguilla anguilla.</title>
        <authorList>
            <person name="Henkel C."/>
            <person name="Jong-Raadsen S.A."/>
            <person name="Dufour S."/>
            <person name="Weltzien F.-A."/>
            <person name="Palstra A.P."/>
            <person name="Pelster B."/>
            <person name="Spaink H.P."/>
            <person name="Van Den Thillart G.E."/>
            <person name="Jansen H."/>
            <person name="Zahm M."/>
            <person name="Klopp C."/>
            <person name="Cedric C."/>
            <person name="Louis A."/>
            <person name="Berthelot C."/>
            <person name="Parey E."/>
            <person name="Roest Crollius H."/>
            <person name="Montfort J."/>
            <person name="Robinson-Rechavi M."/>
            <person name="Bucao C."/>
            <person name="Bouchez O."/>
            <person name="Gislard M."/>
            <person name="Lluch J."/>
            <person name="Milhes M."/>
            <person name="Lampietro C."/>
            <person name="Lopez Roques C."/>
            <person name="Donnadieu C."/>
            <person name="Braasch I."/>
            <person name="Desvignes T."/>
            <person name="Postlethwait J."/>
            <person name="Bobe J."/>
            <person name="Guiguen Y."/>
            <person name="Dirks R."/>
        </authorList>
    </citation>
    <scope>NUCLEOTIDE SEQUENCE</scope>
    <source>
        <strain evidence="4">Tag_6206</strain>
        <tissue evidence="4">Liver</tissue>
    </source>
</reference>
<feature type="domain" description="Protein Lines C-terminal" evidence="3">
    <location>
        <begin position="650"/>
        <end position="685"/>
    </location>
</feature>
<evidence type="ECO:0000313" key="5">
    <source>
        <dbReference type="Proteomes" id="UP001044222"/>
    </source>
</evidence>
<gene>
    <name evidence="4" type="ORF">ANANG_G00105970</name>
</gene>
<proteinExistence type="predicted"/>
<dbReference type="PANTHER" id="PTHR16057:SF1">
    <property type="entry name" value="PROTEIN LINES HOMOLOG 1"/>
    <property type="match status" value="1"/>
</dbReference>
<dbReference type="InterPro" id="IPR024875">
    <property type="entry name" value="Protein_Lines"/>
</dbReference>
<evidence type="ECO:0000313" key="4">
    <source>
        <dbReference type="EMBL" id="KAG5849053.1"/>
    </source>
</evidence>
<comment type="caution">
    <text evidence="4">The sequence shown here is derived from an EMBL/GenBank/DDBJ whole genome shotgun (WGS) entry which is preliminary data.</text>
</comment>
<evidence type="ECO:0008006" key="6">
    <source>
        <dbReference type="Google" id="ProtNLM"/>
    </source>
</evidence>
<protein>
    <recommendedName>
        <fullName evidence="6">Lines homolog 1</fullName>
    </recommendedName>
</protein>
<accession>A0A9D3MML9</accession>
<dbReference type="PANTHER" id="PTHR16057">
    <property type="entry name" value="WINS1, 2 PROTEIN"/>
    <property type="match status" value="1"/>
</dbReference>
<dbReference type="InterPro" id="IPR029415">
    <property type="entry name" value="Lines_C"/>
</dbReference>
<feature type="compositionally biased region" description="Polar residues" evidence="1">
    <location>
        <begin position="541"/>
        <end position="557"/>
    </location>
</feature>
<organism evidence="4 5">
    <name type="scientific">Anguilla anguilla</name>
    <name type="common">European freshwater eel</name>
    <name type="synonym">Muraena anguilla</name>
    <dbReference type="NCBI Taxonomy" id="7936"/>
    <lineage>
        <taxon>Eukaryota</taxon>
        <taxon>Metazoa</taxon>
        <taxon>Chordata</taxon>
        <taxon>Craniata</taxon>
        <taxon>Vertebrata</taxon>
        <taxon>Euteleostomi</taxon>
        <taxon>Actinopterygii</taxon>
        <taxon>Neopterygii</taxon>
        <taxon>Teleostei</taxon>
        <taxon>Anguilliformes</taxon>
        <taxon>Anguillidae</taxon>
        <taxon>Anguilla</taxon>
    </lineage>
</organism>
<dbReference type="EMBL" id="JAFIRN010000005">
    <property type="protein sequence ID" value="KAG5849053.1"/>
    <property type="molecule type" value="Genomic_DNA"/>
</dbReference>
<dbReference type="Proteomes" id="UP001044222">
    <property type="component" value="Unassembled WGS sequence"/>
</dbReference>
<dbReference type="Pfam" id="PF14694">
    <property type="entry name" value="LINES_N"/>
    <property type="match status" value="1"/>
</dbReference>